<evidence type="ECO:0000313" key="6">
    <source>
        <dbReference type="Proteomes" id="UP000243498"/>
    </source>
</evidence>
<keyword evidence="6" id="KW-1185">Reference proteome</keyword>
<feature type="transmembrane region" description="Helical" evidence="4">
    <location>
        <begin position="92"/>
        <end position="113"/>
    </location>
</feature>
<dbReference type="OMA" id="FAQHEAY"/>
<comment type="pathway">
    <text evidence="1">Mycotoxin biosynthesis.</text>
</comment>
<keyword evidence="4" id="KW-0812">Transmembrane</keyword>
<dbReference type="OrthoDB" id="3687641at2759"/>
<comment type="similarity">
    <text evidence="2">Belongs to the ustYa family.</text>
</comment>
<organism evidence="5 6">
    <name type="scientific">Metarhizium rileyi (strain RCEF 4871)</name>
    <name type="common">Nomuraea rileyi</name>
    <dbReference type="NCBI Taxonomy" id="1649241"/>
    <lineage>
        <taxon>Eukaryota</taxon>
        <taxon>Fungi</taxon>
        <taxon>Dikarya</taxon>
        <taxon>Ascomycota</taxon>
        <taxon>Pezizomycotina</taxon>
        <taxon>Sordariomycetes</taxon>
        <taxon>Hypocreomycetidae</taxon>
        <taxon>Hypocreales</taxon>
        <taxon>Clavicipitaceae</taxon>
        <taxon>Metarhizium</taxon>
    </lineage>
</organism>
<evidence type="ECO:0000256" key="1">
    <source>
        <dbReference type="ARBA" id="ARBA00004685"/>
    </source>
</evidence>
<dbReference type="InterPro" id="IPR021765">
    <property type="entry name" value="UstYa-like"/>
</dbReference>
<dbReference type="GO" id="GO:0043386">
    <property type="term" value="P:mycotoxin biosynthetic process"/>
    <property type="evidence" value="ECO:0007669"/>
    <property type="project" value="InterPro"/>
</dbReference>
<dbReference type="STRING" id="1081105.A0A166X8T5"/>
<dbReference type="Proteomes" id="UP000243498">
    <property type="component" value="Unassembled WGS sequence"/>
</dbReference>
<feature type="region of interest" description="Disordered" evidence="3">
    <location>
        <begin position="1"/>
        <end position="68"/>
    </location>
</feature>
<dbReference type="Pfam" id="PF11807">
    <property type="entry name" value="UstYa"/>
    <property type="match status" value="1"/>
</dbReference>
<dbReference type="PANTHER" id="PTHR33365">
    <property type="entry name" value="YALI0B05434P"/>
    <property type="match status" value="1"/>
</dbReference>
<evidence type="ECO:0000313" key="5">
    <source>
        <dbReference type="EMBL" id="OAA35550.1"/>
    </source>
</evidence>
<evidence type="ECO:0008006" key="7">
    <source>
        <dbReference type="Google" id="ProtNLM"/>
    </source>
</evidence>
<keyword evidence="4" id="KW-0472">Membrane</keyword>
<keyword evidence="4" id="KW-1133">Transmembrane helix</keyword>
<comment type="caution">
    <text evidence="5">The sequence shown here is derived from an EMBL/GenBank/DDBJ whole genome shotgun (WGS) entry which is preliminary data.</text>
</comment>
<dbReference type="PANTHER" id="PTHR33365:SF4">
    <property type="entry name" value="CYCLOCHLOROTINE BIOSYNTHESIS PROTEIN O"/>
    <property type="match status" value="1"/>
</dbReference>
<gene>
    <name evidence="5" type="ORF">NOR_07935</name>
</gene>
<name>A0A166X8T5_METRR</name>
<accession>A0A166X8T5</accession>
<evidence type="ECO:0000256" key="4">
    <source>
        <dbReference type="SAM" id="Phobius"/>
    </source>
</evidence>
<evidence type="ECO:0000256" key="3">
    <source>
        <dbReference type="SAM" id="MobiDB-lite"/>
    </source>
</evidence>
<protein>
    <recommendedName>
        <fullName evidence="7">Tat pathway signal sequence</fullName>
    </recommendedName>
</protein>
<proteinExistence type="inferred from homology"/>
<sequence length="300" mass="34294">MPTCLHASSPRKGNSQQEQGKRHTSSTSTTPSFPEPKGEGKKTNPNPNQTGRLIDGWDSSTKDRPRRGFAPRRLFAPVMAPLSKSIARKHTVFLLALFSSLVISFALFTYFMLLPFSQFTTRHKPSNKSHVPADLLALEASVRPVRFAQHEAYRNLSHEHDHLWQDRLLPPNGGYLTLANGQNRTGRSAIAMFHQLHCLAMIRTEMQRHDDMRLGQTRTPTGSESWQRHRERALHCFDYLRQSLLCMADATIERPRQSSDNRSAVVDDDDMSERQCKDWDILYKASTRSDEEPVMPDDLR</sequence>
<reference evidence="5 6" key="1">
    <citation type="journal article" date="2016" name="Genome Biol. Evol.">
        <title>Divergent and convergent evolution of fungal pathogenicity.</title>
        <authorList>
            <person name="Shang Y."/>
            <person name="Xiao G."/>
            <person name="Zheng P."/>
            <person name="Cen K."/>
            <person name="Zhan S."/>
            <person name="Wang C."/>
        </authorList>
    </citation>
    <scope>NUCLEOTIDE SEQUENCE [LARGE SCALE GENOMIC DNA]</scope>
    <source>
        <strain evidence="5 6">RCEF 4871</strain>
    </source>
</reference>
<dbReference type="EMBL" id="AZHC01000041">
    <property type="protein sequence ID" value="OAA35550.1"/>
    <property type="molecule type" value="Genomic_DNA"/>
</dbReference>
<dbReference type="AlphaFoldDB" id="A0A166X8T5"/>
<evidence type="ECO:0000256" key="2">
    <source>
        <dbReference type="ARBA" id="ARBA00035112"/>
    </source>
</evidence>